<comment type="caution">
    <text evidence="2">The sequence shown here is derived from an EMBL/GenBank/DDBJ whole genome shotgun (WGS) entry which is preliminary data.</text>
</comment>
<sequence length="132" mass="14216">MNNDDRWNITDTLSLVGHVFDDGRLDEIDAVFTADIVYDMSALGMPVITGIDGARAAAQQMGTHGPIAHFVTNVVIVSENGDEVAVDSKGLMLMADQTTNAAVVNHDVLRRTPNGWRIARRVIVPTGSNRSA</sequence>
<dbReference type="Gene3D" id="3.10.450.50">
    <property type="match status" value="1"/>
</dbReference>
<dbReference type="EMBL" id="JANLCJ010000001">
    <property type="protein sequence ID" value="MCS5732894.1"/>
    <property type="molecule type" value="Genomic_DNA"/>
</dbReference>
<reference evidence="2" key="1">
    <citation type="submission" date="2022-08" db="EMBL/GenBank/DDBJ databases">
        <authorList>
            <person name="Deng Y."/>
            <person name="Han X.-F."/>
            <person name="Zhang Y.-Q."/>
        </authorList>
    </citation>
    <scope>NUCLEOTIDE SEQUENCE</scope>
    <source>
        <strain evidence="2">CPCC 203386</strain>
    </source>
</reference>
<dbReference type="RefSeq" id="WP_259537565.1">
    <property type="nucleotide sequence ID" value="NZ_JANLCJ010000001.1"/>
</dbReference>
<feature type="domain" description="SnoaL-like" evidence="1">
    <location>
        <begin position="4"/>
        <end position="121"/>
    </location>
</feature>
<dbReference type="InterPro" id="IPR037401">
    <property type="entry name" value="SnoaL-like"/>
</dbReference>
<dbReference type="Proteomes" id="UP001165586">
    <property type="component" value="Unassembled WGS sequence"/>
</dbReference>
<protein>
    <submittedName>
        <fullName evidence="2">Nuclear transport factor 2 family protein</fullName>
    </submittedName>
</protein>
<dbReference type="Pfam" id="PF13577">
    <property type="entry name" value="SnoaL_4"/>
    <property type="match status" value="1"/>
</dbReference>
<dbReference type="SUPFAM" id="SSF54427">
    <property type="entry name" value="NTF2-like"/>
    <property type="match status" value="1"/>
</dbReference>
<name>A0ABT2GY58_9MICO</name>
<evidence type="ECO:0000313" key="2">
    <source>
        <dbReference type="EMBL" id="MCS5732894.1"/>
    </source>
</evidence>
<proteinExistence type="predicted"/>
<evidence type="ECO:0000259" key="1">
    <source>
        <dbReference type="Pfam" id="PF13577"/>
    </source>
</evidence>
<dbReference type="InterPro" id="IPR032710">
    <property type="entry name" value="NTF2-like_dom_sf"/>
</dbReference>
<evidence type="ECO:0000313" key="3">
    <source>
        <dbReference type="Proteomes" id="UP001165586"/>
    </source>
</evidence>
<organism evidence="2 3">
    <name type="scientific">Herbiconiux daphne</name>
    <dbReference type="NCBI Taxonomy" id="2970914"/>
    <lineage>
        <taxon>Bacteria</taxon>
        <taxon>Bacillati</taxon>
        <taxon>Actinomycetota</taxon>
        <taxon>Actinomycetes</taxon>
        <taxon>Micrococcales</taxon>
        <taxon>Microbacteriaceae</taxon>
        <taxon>Herbiconiux</taxon>
    </lineage>
</organism>
<accession>A0ABT2GY58</accession>
<gene>
    <name evidence="2" type="ORF">N1032_03945</name>
</gene>
<keyword evidence="3" id="KW-1185">Reference proteome</keyword>